<evidence type="ECO:0000313" key="2">
    <source>
        <dbReference type="EMBL" id="KAJ5496407.1"/>
    </source>
</evidence>
<dbReference type="OrthoDB" id="1937642at2759"/>
<protein>
    <submittedName>
        <fullName evidence="2">Uncharacterized protein</fullName>
    </submittedName>
</protein>
<reference evidence="2" key="1">
    <citation type="submission" date="2022-12" db="EMBL/GenBank/DDBJ databases">
        <authorList>
            <person name="Petersen C."/>
        </authorList>
    </citation>
    <scope>NUCLEOTIDE SEQUENCE</scope>
    <source>
        <strain evidence="2">IBT 29495</strain>
    </source>
</reference>
<reference evidence="2" key="2">
    <citation type="journal article" date="2023" name="IMA Fungus">
        <title>Comparative genomic study of the Penicillium genus elucidates a diverse pangenome and 15 lateral gene transfer events.</title>
        <authorList>
            <person name="Petersen C."/>
            <person name="Sorensen T."/>
            <person name="Nielsen M.R."/>
            <person name="Sondergaard T.E."/>
            <person name="Sorensen J.L."/>
            <person name="Fitzpatrick D.A."/>
            <person name="Frisvad J.C."/>
            <person name="Nielsen K.L."/>
        </authorList>
    </citation>
    <scope>NUCLEOTIDE SEQUENCE</scope>
    <source>
        <strain evidence="2">IBT 29495</strain>
    </source>
</reference>
<dbReference type="Proteomes" id="UP001149954">
    <property type="component" value="Unassembled WGS sequence"/>
</dbReference>
<feature type="transmembrane region" description="Helical" evidence="1">
    <location>
        <begin position="180"/>
        <end position="200"/>
    </location>
</feature>
<accession>A0A9W9XNR8</accession>
<feature type="transmembrane region" description="Helical" evidence="1">
    <location>
        <begin position="297"/>
        <end position="317"/>
    </location>
</feature>
<dbReference type="AlphaFoldDB" id="A0A9W9XNR8"/>
<gene>
    <name evidence="2" type="ORF">N7463_008394</name>
</gene>
<evidence type="ECO:0000313" key="3">
    <source>
        <dbReference type="Proteomes" id="UP001149954"/>
    </source>
</evidence>
<keyword evidence="1" id="KW-1133">Transmembrane helix</keyword>
<keyword evidence="3" id="KW-1185">Reference proteome</keyword>
<feature type="transmembrane region" description="Helical" evidence="1">
    <location>
        <begin position="18"/>
        <end position="36"/>
    </location>
</feature>
<comment type="caution">
    <text evidence="2">The sequence shown here is derived from an EMBL/GenBank/DDBJ whole genome shotgun (WGS) entry which is preliminary data.</text>
</comment>
<evidence type="ECO:0000256" key="1">
    <source>
        <dbReference type="SAM" id="Phobius"/>
    </source>
</evidence>
<proteinExistence type="predicted"/>
<dbReference type="EMBL" id="JAPWDS010000005">
    <property type="protein sequence ID" value="KAJ5496407.1"/>
    <property type="molecule type" value="Genomic_DNA"/>
</dbReference>
<feature type="transmembrane region" description="Helical" evidence="1">
    <location>
        <begin position="206"/>
        <end position="226"/>
    </location>
</feature>
<keyword evidence="1" id="KW-0812">Transmembrane</keyword>
<name>A0A9W9XNR8_9EURO</name>
<organism evidence="2 3">
    <name type="scientific">Penicillium fimorum</name>
    <dbReference type="NCBI Taxonomy" id="1882269"/>
    <lineage>
        <taxon>Eukaryota</taxon>
        <taxon>Fungi</taxon>
        <taxon>Dikarya</taxon>
        <taxon>Ascomycota</taxon>
        <taxon>Pezizomycotina</taxon>
        <taxon>Eurotiomycetes</taxon>
        <taxon>Eurotiomycetidae</taxon>
        <taxon>Eurotiales</taxon>
        <taxon>Aspergillaceae</taxon>
        <taxon>Penicillium</taxon>
    </lineage>
</organism>
<keyword evidence="1" id="KW-0472">Membrane</keyword>
<sequence length="445" mass="49026">MDEAASTFRAQWVNPSDLFSILLIIGGDVIGVALAAVSGGHITPVTFSFGWVSYAISALFTAQSEDRLMPPAPDSSLRVINIGTGYMRFNRSWTLGRVFQNYEYWMPAEVSQRLQNHPVLYQDEEAGIADVEMPGKVAATAETYLNPRKFVSPYQARLCVSVYEWALDGPHPVAKPGYDWVYWLGIVVTVIQLGISTIPFGLDGDWSIFLVTVAGTFLSYASGALPQWRKEKWACRTLERRKDVALTLGNGTQHVVVVLGAKGGLDLEDMAGGQLLDDGEGQAPRGRWMQLMSPSNTTRMMTFLLAVLWLMLLLTSTGIQGHAWYLLAVGGTGMLQNLIAAGAPRQPAMLGIPIRLAMRSNSANEGSPIPMVFAEFKVMHTLMELELDLKGAGRALLPEFFPGGGGLQPWEEKWWSSNEPDVRRQLLRAAKEKEFSKQMRRAQGG</sequence>